<evidence type="ECO:0000256" key="1">
    <source>
        <dbReference type="SAM" id="MobiDB-lite"/>
    </source>
</evidence>
<feature type="non-terminal residue" evidence="2">
    <location>
        <position position="1"/>
    </location>
</feature>
<gene>
    <name evidence="2" type="ORF">P7K49_005605</name>
</gene>
<sequence>TIRPQQGEVQRRFVSQRLGGMPVRPAKRRAHFPASGKLGKSVLIGKYREQTDSGSSRMDSLGLPLLENHSEDEGVSCIKPVLPLGTNPQRRHPISPASFE</sequence>
<keyword evidence="3" id="KW-1185">Reference proteome</keyword>
<reference evidence="2 3" key="1">
    <citation type="submission" date="2023-05" db="EMBL/GenBank/DDBJ databases">
        <title>B98-5 Cell Line De Novo Hybrid Assembly: An Optical Mapping Approach.</title>
        <authorList>
            <person name="Kananen K."/>
            <person name="Auerbach J.A."/>
            <person name="Kautto E."/>
            <person name="Blachly J.S."/>
        </authorList>
    </citation>
    <scope>NUCLEOTIDE SEQUENCE [LARGE SCALE GENOMIC DNA]</scope>
    <source>
        <strain evidence="2">B95-8</strain>
        <tissue evidence="2">Cell line</tissue>
    </source>
</reference>
<dbReference type="Proteomes" id="UP001266305">
    <property type="component" value="Unassembled WGS sequence"/>
</dbReference>
<evidence type="ECO:0000313" key="2">
    <source>
        <dbReference type="EMBL" id="KAK2114980.1"/>
    </source>
</evidence>
<name>A0ABQ9W011_SAGOE</name>
<feature type="non-terminal residue" evidence="2">
    <location>
        <position position="100"/>
    </location>
</feature>
<feature type="region of interest" description="Disordered" evidence="1">
    <location>
        <begin position="80"/>
        <end position="100"/>
    </location>
</feature>
<dbReference type="EMBL" id="JASSZA010000003">
    <property type="protein sequence ID" value="KAK2114980.1"/>
    <property type="molecule type" value="Genomic_DNA"/>
</dbReference>
<proteinExistence type="predicted"/>
<accession>A0ABQ9W011</accession>
<comment type="caution">
    <text evidence="2">The sequence shown here is derived from an EMBL/GenBank/DDBJ whole genome shotgun (WGS) entry which is preliminary data.</text>
</comment>
<organism evidence="2 3">
    <name type="scientific">Saguinus oedipus</name>
    <name type="common">Cotton-top tamarin</name>
    <name type="synonym">Oedipomidas oedipus</name>
    <dbReference type="NCBI Taxonomy" id="9490"/>
    <lineage>
        <taxon>Eukaryota</taxon>
        <taxon>Metazoa</taxon>
        <taxon>Chordata</taxon>
        <taxon>Craniata</taxon>
        <taxon>Vertebrata</taxon>
        <taxon>Euteleostomi</taxon>
        <taxon>Mammalia</taxon>
        <taxon>Eutheria</taxon>
        <taxon>Euarchontoglires</taxon>
        <taxon>Primates</taxon>
        <taxon>Haplorrhini</taxon>
        <taxon>Platyrrhini</taxon>
        <taxon>Cebidae</taxon>
        <taxon>Callitrichinae</taxon>
        <taxon>Saguinus</taxon>
    </lineage>
</organism>
<evidence type="ECO:0000313" key="3">
    <source>
        <dbReference type="Proteomes" id="UP001266305"/>
    </source>
</evidence>
<protein>
    <submittedName>
        <fullName evidence="2">Uncharacterized protein</fullName>
    </submittedName>
</protein>